<dbReference type="AlphaFoldDB" id="A0A2Y8ZTA1"/>
<feature type="transmembrane region" description="Helical" evidence="1">
    <location>
        <begin position="137"/>
        <end position="157"/>
    </location>
</feature>
<keyword evidence="1" id="KW-0472">Membrane</keyword>
<feature type="transmembrane region" description="Helical" evidence="1">
    <location>
        <begin position="44"/>
        <end position="66"/>
    </location>
</feature>
<reference evidence="3" key="1">
    <citation type="submission" date="2016-10" db="EMBL/GenBank/DDBJ databases">
        <authorList>
            <person name="Varghese N."/>
            <person name="Submissions S."/>
        </authorList>
    </citation>
    <scope>NUCLEOTIDE SEQUENCE [LARGE SCALE GENOMIC DNA]</scope>
    <source>
        <strain evidence="3">DSM 22951</strain>
    </source>
</reference>
<gene>
    <name evidence="2" type="ORF">SAMN04489750_2564</name>
</gene>
<organism evidence="2 3">
    <name type="scientific">Branchiibius hedensis</name>
    <dbReference type="NCBI Taxonomy" id="672460"/>
    <lineage>
        <taxon>Bacteria</taxon>
        <taxon>Bacillati</taxon>
        <taxon>Actinomycetota</taxon>
        <taxon>Actinomycetes</taxon>
        <taxon>Micrococcales</taxon>
        <taxon>Dermacoccaceae</taxon>
        <taxon>Branchiibius</taxon>
    </lineage>
</organism>
<dbReference type="EMBL" id="UESZ01000001">
    <property type="protein sequence ID" value="SSA35214.1"/>
    <property type="molecule type" value="Genomic_DNA"/>
</dbReference>
<name>A0A2Y8ZTA1_9MICO</name>
<dbReference type="Proteomes" id="UP000250028">
    <property type="component" value="Unassembled WGS sequence"/>
</dbReference>
<keyword evidence="3" id="KW-1185">Reference proteome</keyword>
<proteinExistence type="predicted"/>
<keyword evidence="1" id="KW-1133">Transmembrane helix</keyword>
<sequence length="176" mass="18936">MLQIRPFGMGPRTRIRGACGPGREPGWFATIEPMNETVARIVRWLSLTLALAVTSTVLGIVGITFASLQGEIGMGIAVRTILELFALVSIVAFCARRWQDYGWGFWLSAATAGYLLNPLSWTGQALAGRAVLPSAGPATALVDLVTWVGVASAVVWLQGRRHEGPPIPADVRELLR</sequence>
<accession>A0A2Y8ZTA1</accession>
<evidence type="ECO:0000313" key="2">
    <source>
        <dbReference type="EMBL" id="SSA35214.1"/>
    </source>
</evidence>
<protein>
    <submittedName>
        <fullName evidence="2">Uncharacterized protein</fullName>
    </submittedName>
</protein>
<evidence type="ECO:0000256" key="1">
    <source>
        <dbReference type="SAM" id="Phobius"/>
    </source>
</evidence>
<feature type="transmembrane region" description="Helical" evidence="1">
    <location>
        <begin position="72"/>
        <end position="94"/>
    </location>
</feature>
<feature type="transmembrane region" description="Helical" evidence="1">
    <location>
        <begin position="101"/>
        <end position="117"/>
    </location>
</feature>
<keyword evidence="1" id="KW-0812">Transmembrane</keyword>
<evidence type="ECO:0000313" key="3">
    <source>
        <dbReference type="Proteomes" id="UP000250028"/>
    </source>
</evidence>